<name>A0A154PR49_DUFNO</name>
<dbReference type="PANTHER" id="PTHR47326:SF1">
    <property type="entry name" value="HTH PSQ-TYPE DOMAIN-CONTAINING PROTEIN"/>
    <property type="match status" value="1"/>
</dbReference>
<gene>
    <name evidence="1" type="ORF">WN55_06811</name>
</gene>
<dbReference type="PANTHER" id="PTHR47326">
    <property type="entry name" value="TRANSPOSABLE ELEMENT TC3 TRANSPOSASE-LIKE PROTEIN"/>
    <property type="match status" value="1"/>
</dbReference>
<dbReference type="Gene3D" id="3.30.420.10">
    <property type="entry name" value="Ribonuclease H-like superfamily/Ribonuclease H"/>
    <property type="match status" value="1"/>
</dbReference>
<accession>A0A154PR49</accession>
<dbReference type="AlphaFoldDB" id="A0A154PR49"/>
<dbReference type="InterPro" id="IPR036397">
    <property type="entry name" value="RNaseH_sf"/>
</dbReference>
<protein>
    <submittedName>
        <fullName evidence="1">Uncharacterized protein</fullName>
    </submittedName>
</protein>
<evidence type="ECO:0000313" key="2">
    <source>
        <dbReference type="Proteomes" id="UP000076502"/>
    </source>
</evidence>
<reference evidence="1 2" key="1">
    <citation type="submission" date="2015-07" db="EMBL/GenBank/DDBJ databases">
        <title>The genome of Dufourea novaeangliae.</title>
        <authorList>
            <person name="Pan H."/>
            <person name="Kapheim K."/>
        </authorList>
    </citation>
    <scope>NUCLEOTIDE SEQUENCE [LARGE SCALE GENOMIC DNA]</scope>
    <source>
        <strain evidence="1">0120121106</strain>
        <tissue evidence="1">Whole body</tissue>
    </source>
</reference>
<proteinExistence type="predicted"/>
<dbReference type="Proteomes" id="UP000076502">
    <property type="component" value="Unassembled WGS sequence"/>
</dbReference>
<keyword evidence="2" id="KW-1185">Reference proteome</keyword>
<organism evidence="1 2">
    <name type="scientific">Dufourea novaeangliae</name>
    <name type="common">Sweat bee</name>
    <dbReference type="NCBI Taxonomy" id="178035"/>
    <lineage>
        <taxon>Eukaryota</taxon>
        <taxon>Metazoa</taxon>
        <taxon>Ecdysozoa</taxon>
        <taxon>Arthropoda</taxon>
        <taxon>Hexapoda</taxon>
        <taxon>Insecta</taxon>
        <taxon>Pterygota</taxon>
        <taxon>Neoptera</taxon>
        <taxon>Endopterygota</taxon>
        <taxon>Hymenoptera</taxon>
        <taxon>Apocrita</taxon>
        <taxon>Aculeata</taxon>
        <taxon>Apoidea</taxon>
        <taxon>Anthophila</taxon>
        <taxon>Halictidae</taxon>
        <taxon>Rophitinae</taxon>
        <taxon>Dufourea</taxon>
    </lineage>
</organism>
<sequence length="65" mass="7758">LWGFLKSNVYANHPETIQRLKEEIESQIRKIHRPLLQNVLQNFVERIHTCRQTNGGHLNDILFHI</sequence>
<feature type="non-terminal residue" evidence="1">
    <location>
        <position position="1"/>
    </location>
</feature>
<dbReference type="STRING" id="178035.A0A154PR49"/>
<evidence type="ECO:0000313" key="1">
    <source>
        <dbReference type="EMBL" id="KZC14379.1"/>
    </source>
</evidence>
<dbReference type="EMBL" id="KQ435066">
    <property type="protein sequence ID" value="KZC14379.1"/>
    <property type="molecule type" value="Genomic_DNA"/>
</dbReference>
<dbReference type="GO" id="GO:0003676">
    <property type="term" value="F:nucleic acid binding"/>
    <property type="evidence" value="ECO:0007669"/>
    <property type="project" value="InterPro"/>
</dbReference>